<dbReference type="SMART" id="SM00382">
    <property type="entry name" value="AAA"/>
    <property type="match status" value="3"/>
</dbReference>
<dbReference type="InterPro" id="IPR042222">
    <property type="entry name" value="Dynein_2_N"/>
</dbReference>
<dbReference type="OrthoDB" id="5593012at2759"/>
<dbReference type="FunFam" id="3.40.50.300:FF:000063">
    <property type="entry name" value="dynein heavy chain 6, axonemal"/>
    <property type="match status" value="1"/>
</dbReference>
<evidence type="ECO:0000259" key="15">
    <source>
        <dbReference type="SMART" id="SM00382"/>
    </source>
</evidence>
<proteinExistence type="inferred from homology"/>
<dbReference type="InterPro" id="IPR024743">
    <property type="entry name" value="Dynein_HC_stalk"/>
</dbReference>
<dbReference type="FunFam" id="3.10.490.20:FF:000005">
    <property type="entry name" value="Dynein axonemal heavy chain 6"/>
    <property type="match status" value="1"/>
</dbReference>
<dbReference type="GO" id="GO:0007018">
    <property type="term" value="P:microtubule-based movement"/>
    <property type="evidence" value="ECO:0007669"/>
    <property type="project" value="InterPro"/>
</dbReference>
<comment type="similarity">
    <text evidence="2">Belongs to the dynein heavy chain family.</text>
</comment>
<evidence type="ECO:0000313" key="16">
    <source>
        <dbReference type="EnsemblMetazoa" id="CLYHEMP015713.1"/>
    </source>
</evidence>
<dbReference type="FunFam" id="3.40.50.300:FF:002141">
    <property type="entry name" value="Dynein heavy chain"/>
    <property type="match status" value="1"/>
</dbReference>
<reference evidence="16" key="1">
    <citation type="submission" date="2021-01" db="UniProtKB">
        <authorList>
            <consortium name="EnsemblMetazoa"/>
        </authorList>
    </citation>
    <scope>IDENTIFICATION</scope>
</reference>
<dbReference type="Gene3D" id="6.10.140.1060">
    <property type="match status" value="1"/>
</dbReference>
<dbReference type="FunFam" id="1.10.8.710:FF:000004">
    <property type="entry name" value="Dynein axonemal heavy chain 6"/>
    <property type="match status" value="1"/>
</dbReference>
<dbReference type="FunFam" id="1.10.8.1220:FF:000001">
    <property type="entry name" value="Dynein axonemal heavy chain 5"/>
    <property type="match status" value="1"/>
</dbReference>
<dbReference type="Gene3D" id="1.20.58.1120">
    <property type="match status" value="1"/>
</dbReference>
<dbReference type="FunFam" id="1.20.58.1120:FF:000001">
    <property type="entry name" value="dynein heavy chain 2, axonemal"/>
    <property type="match status" value="1"/>
</dbReference>
<dbReference type="Pfam" id="PF12775">
    <property type="entry name" value="AAA_7"/>
    <property type="match status" value="1"/>
</dbReference>
<dbReference type="FunFam" id="1.10.8.720:FF:000007">
    <property type="entry name" value="Dynein axonemal heavy chain 6"/>
    <property type="match status" value="1"/>
</dbReference>
<dbReference type="InterPro" id="IPR041228">
    <property type="entry name" value="Dynein_C"/>
</dbReference>
<dbReference type="GO" id="GO:0051959">
    <property type="term" value="F:dynein light intermediate chain binding"/>
    <property type="evidence" value="ECO:0007669"/>
    <property type="project" value="InterPro"/>
</dbReference>
<dbReference type="Gene3D" id="1.20.140.100">
    <property type="entry name" value="Dynein heavy chain, N-terminal domain 2"/>
    <property type="match status" value="1"/>
</dbReference>
<dbReference type="Pfam" id="PF12774">
    <property type="entry name" value="AAA_6"/>
    <property type="match status" value="1"/>
</dbReference>
<dbReference type="GeneID" id="136806681"/>
<keyword evidence="12" id="KW-0206">Cytoskeleton</keyword>
<evidence type="ECO:0000256" key="11">
    <source>
        <dbReference type="ARBA" id="ARBA00023175"/>
    </source>
</evidence>
<keyword evidence="17" id="KW-1185">Reference proteome</keyword>
<evidence type="ECO:0000256" key="7">
    <source>
        <dbReference type="ARBA" id="ARBA00022840"/>
    </source>
</evidence>
<dbReference type="GO" id="GO:0008569">
    <property type="term" value="F:minus-end-directed microtubule motor activity"/>
    <property type="evidence" value="ECO:0007669"/>
    <property type="project" value="InterPro"/>
</dbReference>
<organism evidence="16 17">
    <name type="scientific">Clytia hemisphaerica</name>
    <dbReference type="NCBI Taxonomy" id="252671"/>
    <lineage>
        <taxon>Eukaryota</taxon>
        <taxon>Metazoa</taxon>
        <taxon>Cnidaria</taxon>
        <taxon>Hydrozoa</taxon>
        <taxon>Hydroidolina</taxon>
        <taxon>Leptothecata</taxon>
        <taxon>Obeliida</taxon>
        <taxon>Clytiidae</taxon>
        <taxon>Clytia</taxon>
    </lineage>
</organism>
<dbReference type="RefSeq" id="XP_066919366.1">
    <property type="nucleotide sequence ID" value="XM_067063265.1"/>
</dbReference>
<dbReference type="GO" id="GO:0045505">
    <property type="term" value="F:dynein intermediate chain binding"/>
    <property type="evidence" value="ECO:0007669"/>
    <property type="project" value="InterPro"/>
</dbReference>
<evidence type="ECO:0000256" key="1">
    <source>
        <dbReference type="ARBA" id="ARBA00004430"/>
    </source>
</evidence>
<dbReference type="Pfam" id="PF17852">
    <property type="entry name" value="Dynein_AAA_lid"/>
    <property type="match status" value="1"/>
</dbReference>
<dbReference type="Gene3D" id="1.10.472.130">
    <property type="match status" value="1"/>
</dbReference>
<keyword evidence="3" id="KW-0963">Cytoplasm</keyword>
<evidence type="ECO:0000256" key="8">
    <source>
        <dbReference type="ARBA" id="ARBA00023017"/>
    </source>
</evidence>
<dbReference type="InterPro" id="IPR024317">
    <property type="entry name" value="Dynein_heavy_chain_D4_dom"/>
</dbReference>
<dbReference type="Gene3D" id="1.10.8.720">
    <property type="entry name" value="Region D6 of dynein motor"/>
    <property type="match status" value="1"/>
</dbReference>
<sequence length="4104" mass="465745">MNHEQLKARLIAKPDVLKTDHGFKAIKPLLPRRKKEQHSGLPANPLPHLAAYQRKQNENRGPAILPIVPEPDAKRIKWKHSIEPLARNTSPLPELPDELKKKQDDLDMGSGHKLIPLPPKCNVKTGFRRGVRPASSHGKKQFYDQEIEDIIDSELSDPSEILEIVRNHPNVGFFYMKTAAPRSSINYNPYNVKITRHEKVDKGDHYTISKLGVTHISLSGSEFTGLKQWEKDLNHYSKLIKIKTFANFRMWKAFYVWKKNVKGRKITIARDNLLSDLFIVNQSLRPALLSIRDMCHRISDMGLCRVEKGVTYTLDEFRNLQFLQLQQVTGRLSEFHDLVKEVVRSACRTALLEAGFVPDEHYNSQNSTLDNGPFSSPYDEEYEMYEEPDKMTYTEQANKRGHCQRLTSFIRLADYLIVNTMHVLVVNSVEILRNYLSEQLQVAMQSSGLEIKVKEVEDTILNPLFKVELLLEPRPLHFSPSLDDYRHGLSEVIGSFQDTVLSVSNLVPDTYFDAFTRPIINGKIEEKTCGEGPSLMNMFDDDSHLSDIIQNIKECINEGFDTANKYATTFDQYQSFYIENETLDLEQVRRAEHDVAFFSEALGKYNSEYEVAMSIKETCNIGMMLVDTKELKRVLTPSPVKCLEVINDILPKLAKKKVDALIQFAQNAQYNLEMKPQSTMEFVESLSFLDEIQDQIDAKEQQAEIVKQLYDLIEQYRVPTPPEDMAVYQTLNPSMNGVRNAIDKSLAERDQNVDRFCSALDRDIEDLGKQVKQVKQAAQNPEILDPSSEVDKVTDILQNMHKQMEDFQQRAFQYKSYQKNFKVEVTKFEELEEAHAEVRLKQLLWGSLKEWDVSVDDWLQLPFEEINPEELNTSVMKYVKNVLQLEKGLPPNGVVPILKEKVESMRSKVPTITDLRNPALKQRHWDSIEGILAHTFNDETPITLGLLNELNAFDFAEEIQEVSSQASSESSLEGILKKVEDSWKSAEFVVLSHRDSKDVFILGGTDEIQALLDDSQVNISTIASSRHVGPIRPKVDEWVKSLALFAQTLDEWLLCQRNWLYLESIFSAPDIQRQLPAEAKMFLQVDKSWKDIMRKTYRLPNALRAATQPGLLETFQQNNSLLDQIQKCLEAYLESKCMVFPRFYFLSNDELLEILSQTRNPHAVQPHLQKCFDAIAKLEFGTVAQQPGTTPQDMGASMGGDDAAVQQKSNDILAMISPEGENVSLAKGLKARGNVEDWLGKVEESMMSSLKKLTKVAIAEYEMKAREEWVTQHASQVILTVSQTMWCQEVTDCLTTDDDRIEAIKGFEQKSFTNLNQLAALVRGVIPKLTRSILGALITIDVHARDIISGMVEKQVDNDNDFEWLKQLRYYWDTDIDNSVVRMSNSTYIYGYEYLGASARLVITPLTDRCYLCLMGALQLDLGGAPAGPAGTGKTETTKDLAKALAKQCVVFNCSEGLDYKMMGRFFSGLAQSGAWCCFDEFNRIDIEVLSVIAQQLLTIRNAKIARVNRFMFEGREIRLIPTCAAFITMNPGYAGRTELPDNLKALFRPMSMMVPNYGLIAEVILYSEGFESSKTLARKMVNMYRLCSEQLSQQDHYDFGMRAVKSVLVMAGALKRSNPDLNEDVVLIRALRDSNLPKFLSQDAILFRAILQDLFPGVDIPDHDYGKLQSAIEDCTLAKGLQVTSATVKKTIQLYETMLVRHGVMSVGPTGGGKTESYQILKDALEKLHDDGEIDPFYQPVHTYVLNPKSISMGELYGEVNKLTMEWQDGLMAVSVRHSVQDTTEDHKWIVCDGPVDALWIENMNTVLDDNKMLCLANSERIKLNNTIHMLFEVKDLAVASPATVSRCGMVYYDPQDLGWRPYVKSWMQRIGNKYKEETQEYVINLFEQYVDGGLKFVAKKCTQAIPQVDISKVTTLCALLETLVFQKDGPPDNKLDPLKLHPFLAIVFAFSYVWSIGGNLTENCLDAFDSFIREMFQDNTDIRLPASGDVFGYFVDIDSRRFEPWEKIIPAFKYDLEVPYFDLLVPTTDTVRFGYLMEKLLAIDRSVLYTGTTGVGKSVIAKGMLNDIAEKADYVPAFVNFSAQTSSIRTQEMIESKLEKKRKNILGAPPGKKIILFVDDLNMPKLDTYGSQPPIELLRQYQDFGGFYDREKLFWKELQDVTICAACAPPGGGRNPVTPRFIRHFSMFSIPASSEQTLKHIFKSILKGFLLDFPAAVKESAESIVSASVEIYSRMSTDLLPTPAKSHYIFNLRDLSKCVQGVLQADPGVIREKEQIFRLFCHESQRVFHDRLINNEDKTYFNEMMAEMAQKYFATTLSVEALENKPIIFGDFMKMGADADDRLYEDLTDLNKLKNILNDYLDDYNMSSSKEMKLVFFLDAIKHVSRVARMVRQPRGNALLVGVGGTGKQSLTRLACHMSNYRCFQIELTRGYDYSAFREDLKKLYHYAGVKGENTVFLFSDTQIVVEEFLEDINNILNSGEVPNLFEAEEYEQMIIGARPHAKEAGIPESARDAIFAHLIGRVRNNLHIVLCMSPVGEAFRTRCRMFPSLVNCCTIDWFTEWPREALLSVSTSFFQEVDLGNEEVKHSIAEMCVEIHTSVSSMAERFYNELKRRYYTTPTSYLELINLYLSMLDEKRKQLINARDRVKNGLKKLLETNELVDNMQVELVALEPELKQKSLATEKLMERLKVDQTEADKVREVVMADEAVASKKATETEAIAADAQKDLDEALPALEAANKALDSLDKADISELRVFTKPPEMVQTVMEAVCILLGSKPDWAAAKTLLGDSNFLRRLIDFDKDNIPDSSLRKLKKYIENPNFLPEIAEKSSKACKSMCLWARACDLYAKVLKTVEPKRQRLAGAQSELDEVMSVLKEKQDKLAAVEAKIAELEATYKQSVDEKDTLTHNIAQTAARLKRASKLTTALGDEQGRWTENVAAFEVDIGNVVGNVFVAAACVAYFGAFTSNYRKELIAAWIERCKEMGIPASDDYSLIHVLADPFEIRQWNSDGLPSDSLSIENAILVTRGRRWPLMIDPQDQANRWIRTKEARNGLKVIKLTDGNFLRTLENCIRIGMPVLCEEIGETLDPSLEPILLKQTFMSGGRLLIRLGDSDVDYDKNFRFYMTTKMANPHYLPEVCIKVTIINFTVTKSGLEDQLLGDVVRLERPDLEEQRNKLIVRINSDKNQLKAIEDRILKLLFNSEGNILDDEVLINTLNESKVTSGIITNRLIEAEKTEEEITTAREKYRSVATRGSVMYFVVASLAEMDPMYQYSLKYFTQLFNTCIENSPKVATLEERLELLLARCTSTVYANVARGLFEKDKLVFSFMICTDIMRQAGQISDIEWNYFLRGSSGVDGSYPTKPAVAWLTEHDWKICCSLEQNVPSLKGFGELVTSKHFNCQIGKISVDINPEQCDSYTTDISPEVACLEHELTNFQRLIIIKAFREEKVTFAITEFVCVQQGQEFVESPAVDLQILYEDMSSTIPLVFVLSTGSDPMNAFLRFAKEMNYTKRIHAISLGQGQGPVAEKLITGAVKTGDWVFLQNCHLAASWMLAMENLVKELSSPDAGVHPDYRLFLSSMPAKCFPVSILQNSIKVTNEPPKGLRANVRRAFGEMQPEAFETHALGNTWRKLVFGLCFFHAIIQERKKFGPLGWNIKYEFNDPDRECCLENLRIFVEDDVIPWDALIFITGWITYGGRVTDAWDQRCLQTILTRFFSPPTLDQEYKFSESGIYFAPDSPLLNDYRDYIDQLPLSDEPEIFGMHENANLAFQIQETHNMIRTVLEVQPRLSSGGSGKTSDEIVYELSDSILGKLPDKLDMEQAHKSLLVPDSKGRLNSLTTVLGQEVDRFNNLLKVIKNSLQQLQKAIKGLVVMSLELDCVYNSFINNQVPDMWANAAYPSLKPLAGWVKDLVLRTSFIQNWIEHGLPKSFWLSGFFFPQGFLTGTLQNHARKYSQPIDQLTFHFNVKPTYRLQEDVAEAMAKLAYGETLAMDNELETPEDGVLVHGLFLEAARWDMEQMVLGDALLGEMTAPLPVLHMEPKINFTPDEKKYVCPLYKTALRAGTLSTTGHSTNFVVAVYLPSNASQDYWISKGTALLCQLNE</sequence>
<feature type="coiled-coil region" evidence="14">
    <location>
        <begin position="2862"/>
        <end position="2910"/>
    </location>
</feature>
<name>A0A7M6DM49_9CNID</name>
<evidence type="ECO:0000256" key="6">
    <source>
        <dbReference type="ARBA" id="ARBA00022741"/>
    </source>
</evidence>
<dbReference type="InterPro" id="IPR004273">
    <property type="entry name" value="Dynein_heavy_D6_P-loop"/>
</dbReference>
<dbReference type="InterPro" id="IPR042219">
    <property type="entry name" value="AAA_lid_11_sf"/>
</dbReference>
<dbReference type="InterPro" id="IPR041658">
    <property type="entry name" value="AAA_lid_11"/>
</dbReference>
<protein>
    <recommendedName>
        <fullName evidence="15">AAA+ ATPase domain-containing protein</fullName>
    </recommendedName>
</protein>
<dbReference type="FunFam" id="1.20.140.100:FF:000004">
    <property type="entry name" value="Dynein axonemal heavy chain 6"/>
    <property type="match status" value="1"/>
</dbReference>
<dbReference type="InterPro" id="IPR035699">
    <property type="entry name" value="AAA_6"/>
</dbReference>
<dbReference type="InterPro" id="IPR041466">
    <property type="entry name" value="Dynein_AAA5_ext"/>
</dbReference>
<evidence type="ECO:0000256" key="12">
    <source>
        <dbReference type="ARBA" id="ARBA00023212"/>
    </source>
</evidence>
<dbReference type="InterPro" id="IPR035706">
    <property type="entry name" value="AAA_9"/>
</dbReference>
<keyword evidence="4" id="KW-0493">Microtubule</keyword>
<dbReference type="Gene3D" id="1.10.8.710">
    <property type="match status" value="1"/>
</dbReference>
<dbReference type="InterPro" id="IPR003593">
    <property type="entry name" value="AAA+_ATPase"/>
</dbReference>
<evidence type="ECO:0000256" key="3">
    <source>
        <dbReference type="ARBA" id="ARBA00022490"/>
    </source>
</evidence>
<feature type="coiled-coil region" evidence="14">
    <location>
        <begin position="757"/>
        <end position="810"/>
    </location>
</feature>
<evidence type="ECO:0000256" key="4">
    <source>
        <dbReference type="ARBA" id="ARBA00022701"/>
    </source>
</evidence>
<dbReference type="SUPFAM" id="SSF52540">
    <property type="entry name" value="P-loop containing nucleoside triphosphate hydrolases"/>
    <property type="match status" value="4"/>
</dbReference>
<dbReference type="Pfam" id="PF03028">
    <property type="entry name" value="Dynein_heavy"/>
    <property type="match status" value="1"/>
</dbReference>
<dbReference type="PANTHER" id="PTHR22878">
    <property type="entry name" value="DYNEIN HEAVY CHAIN 6, AXONEMAL-LIKE-RELATED"/>
    <property type="match status" value="1"/>
</dbReference>
<keyword evidence="9 14" id="KW-0175">Coiled coil</keyword>
<dbReference type="Pfam" id="PF17857">
    <property type="entry name" value="AAA_lid_1"/>
    <property type="match status" value="1"/>
</dbReference>
<keyword evidence="7" id="KW-0067">ATP-binding</keyword>
<dbReference type="FunFam" id="3.20.180.20:FF:000004">
    <property type="entry name" value="Dynein axonemal heavy chain 6"/>
    <property type="match status" value="1"/>
</dbReference>
<dbReference type="Gene3D" id="3.10.490.20">
    <property type="match status" value="1"/>
</dbReference>
<dbReference type="Gene3D" id="1.10.287.2620">
    <property type="match status" value="1"/>
</dbReference>
<dbReference type="FunFam" id="1.10.472.130:FF:000015">
    <property type="entry name" value="Dynein heavy chain 7"/>
    <property type="match status" value="1"/>
</dbReference>
<dbReference type="FunFam" id="1.10.287.2620:FF:000001">
    <property type="entry name" value="Cytoplasmic dynein heavy chain 1"/>
    <property type="match status" value="1"/>
</dbReference>
<dbReference type="Proteomes" id="UP000594262">
    <property type="component" value="Unplaced"/>
</dbReference>
<dbReference type="GO" id="GO:0005524">
    <property type="term" value="F:ATP binding"/>
    <property type="evidence" value="ECO:0007669"/>
    <property type="project" value="UniProtKB-KW"/>
</dbReference>
<dbReference type="Gene3D" id="3.40.50.300">
    <property type="entry name" value="P-loop containing nucleotide triphosphate hydrolases"/>
    <property type="match status" value="5"/>
</dbReference>
<evidence type="ECO:0000256" key="14">
    <source>
        <dbReference type="SAM" id="Coils"/>
    </source>
</evidence>
<dbReference type="FunFam" id="3.40.50.300:FF:000223">
    <property type="entry name" value="Dynein heavy chain 3, axonemal"/>
    <property type="match status" value="1"/>
</dbReference>
<dbReference type="Gene3D" id="1.20.920.30">
    <property type="match status" value="1"/>
</dbReference>
<evidence type="ECO:0000256" key="9">
    <source>
        <dbReference type="ARBA" id="ARBA00023054"/>
    </source>
</evidence>
<dbReference type="Pfam" id="PF12777">
    <property type="entry name" value="MT"/>
    <property type="match status" value="1"/>
</dbReference>
<dbReference type="EnsemblMetazoa" id="CLYHEMT015713.1">
    <property type="protein sequence ID" value="CLYHEMP015713.1"/>
    <property type="gene ID" value="CLYHEMG015713"/>
</dbReference>
<dbReference type="Pfam" id="PF18199">
    <property type="entry name" value="Dynein_C"/>
    <property type="match status" value="1"/>
</dbReference>
<dbReference type="InterPro" id="IPR041589">
    <property type="entry name" value="DNAH3_AAA_lid_1"/>
</dbReference>
<dbReference type="InterPro" id="IPR013602">
    <property type="entry name" value="Dynein_heavy_linker"/>
</dbReference>
<dbReference type="InterPro" id="IPR026983">
    <property type="entry name" value="DHC"/>
</dbReference>
<feature type="domain" description="AAA+ ATPase" evidence="15">
    <location>
        <begin position="1420"/>
        <end position="1523"/>
    </location>
</feature>
<dbReference type="FunFam" id="3.40.50.300:FF:001143">
    <property type="entry name" value="Dynein axonemal heavy chain 6"/>
    <property type="match status" value="1"/>
</dbReference>
<dbReference type="Pfam" id="PF12780">
    <property type="entry name" value="AAA_8"/>
    <property type="match status" value="1"/>
</dbReference>
<dbReference type="GO" id="GO:0005930">
    <property type="term" value="C:axoneme"/>
    <property type="evidence" value="ECO:0007669"/>
    <property type="project" value="UniProtKB-SubCell"/>
</dbReference>
<dbReference type="Gene3D" id="1.10.8.1220">
    <property type="match status" value="1"/>
</dbReference>
<dbReference type="Gene3D" id="3.20.180.20">
    <property type="entry name" value="Dynein heavy chain, N-terminal domain 2"/>
    <property type="match status" value="1"/>
</dbReference>
<dbReference type="Gene3D" id="1.20.920.20">
    <property type="match status" value="1"/>
</dbReference>
<evidence type="ECO:0000256" key="2">
    <source>
        <dbReference type="ARBA" id="ARBA00008887"/>
    </source>
</evidence>
<dbReference type="FunFam" id="1.20.920.30:FF:000005">
    <property type="entry name" value="Dynein, axonemal, heavy chain 2"/>
    <property type="match status" value="1"/>
</dbReference>
<dbReference type="InterPro" id="IPR043157">
    <property type="entry name" value="Dynein_AAA1S"/>
</dbReference>
<dbReference type="PANTHER" id="PTHR22878:SF68">
    <property type="entry name" value="DYNEIN HEAVY CHAIN 6, AXONEMAL-LIKE"/>
    <property type="match status" value="1"/>
</dbReference>
<keyword evidence="13" id="KW-0966">Cell projection</keyword>
<evidence type="ECO:0000313" key="17">
    <source>
        <dbReference type="Proteomes" id="UP000594262"/>
    </source>
</evidence>
<dbReference type="Pfam" id="PF18198">
    <property type="entry name" value="AAA_lid_11"/>
    <property type="match status" value="1"/>
</dbReference>
<keyword evidence="5" id="KW-0677">Repeat</keyword>
<accession>A0A7M6DM49</accession>
<dbReference type="Pfam" id="PF08393">
    <property type="entry name" value="DHC_N2"/>
    <property type="match status" value="1"/>
</dbReference>
<dbReference type="InterPro" id="IPR027417">
    <property type="entry name" value="P-loop_NTPase"/>
</dbReference>
<dbReference type="FunFam" id="1.20.1270.280:FF:000009">
    <property type="entry name" value="Dynein, axonemal, heavy chain 6"/>
    <property type="match status" value="1"/>
</dbReference>
<dbReference type="InterPro" id="IPR043160">
    <property type="entry name" value="Dynein_C_barrel"/>
</dbReference>
<keyword evidence="10" id="KW-0969">Cilium</keyword>
<feature type="domain" description="AAA+ ATPase" evidence="15">
    <location>
        <begin position="2396"/>
        <end position="2763"/>
    </location>
</feature>
<keyword evidence="11" id="KW-0505">Motor protein</keyword>
<dbReference type="Gene3D" id="1.20.1270.280">
    <property type="match status" value="1"/>
</dbReference>
<dbReference type="FunFam" id="3.40.50.300:FF:000362">
    <property type="entry name" value="Dynein, axonemal, heavy chain 6"/>
    <property type="match status" value="1"/>
</dbReference>
<evidence type="ECO:0000256" key="13">
    <source>
        <dbReference type="ARBA" id="ARBA00023273"/>
    </source>
</evidence>
<dbReference type="InterPro" id="IPR042228">
    <property type="entry name" value="Dynein_linker_3"/>
</dbReference>
<keyword evidence="6" id="KW-0547">Nucleotide-binding</keyword>
<comment type="subcellular location">
    <subcellularLocation>
        <location evidence="1">Cytoplasm</location>
        <location evidence="1">Cytoskeleton</location>
        <location evidence="1">Cilium axoneme</location>
    </subcellularLocation>
</comment>
<evidence type="ECO:0000256" key="10">
    <source>
        <dbReference type="ARBA" id="ARBA00023069"/>
    </source>
</evidence>
<evidence type="ECO:0000256" key="5">
    <source>
        <dbReference type="ARBA" id="ARBA00022737"/>
    </source>
</evidence>
<keyword evidence="8" id="KW-0243">Dynein</keyword>
<dbReference type="Pfam" id="PF12781">
    <property type="entry name" value="AAA_9"/>
    <property type="match status" value="1"/>
</dbReference>
<dbReference type="FunFam" id="1.20.920.20:FF:000006">
    <property type="entry name" value="Dynein, axonemal, heavy chain 6"/>
    <property type="match status" value="1"/>
</dbReference>
<dbReference type="GO" id="GO:0005874">
    <property type="term" value="C:microtubule"/>
    <property type="evidence" value="ECO:0007669"/>
    <property type="project" value="UniProtKB-KW"/>
</dbReference>
<dbReference type="GO" id="GO:0030286">
    <property type="term" value="C:dynein complex"/>
    <property type="evidence" value="ECO:0007669"/>
    <property type="project" value="UniProtKB-KW"/>
</dbReference>
<feature type="domain" description="AAA+ ATPase" evidence="15">
    <location>
        <begin position="2045"/>
        <end position="2193"/>
    </location>
</feature>